<reference evidence="1" key="1">
    <citation type="submission" date="2020-03" db="EMBL/GenBank/DDBJ databases">
        <title>The deep terrestrial virosphere.</title>
        <authorList>
            <person name="Holmfeldt K."/>
            <person name="Nilsson E."/>
            <person name="Simone D."/>
            <person name="Lopez-Fernandez M."/>
            <person name="Wu X."/>
            <person name="de Brujin I."/>
            <person name="Lundin D."/>
            <person name="Andersson A."/>
            <person name="Bertilsson S."/>
            <person name="Dopson M."/>
        </authorList>
    </citation>
    <scope>NUCLEOTIDE SEQUENCE</scope>
    <source>
        <strain evidence="1">MM415B03579</strain>
    </source>
</reference>
<gene>
    <name evidence="1" type="ORF">MM415B03579_0012</name>
</gene>
<sequence>MSDYIRINQEIYDKAIGQFRLQLGAIMNCFRCYGLQEDVDGAMVEIVKLAEQFAMRVRGKDISIMVRSKPRRRPTE</sequence>
<name>A0A6M3LC78_9ZZZZ</name>
<protein>
    <submittedName>
        <fullName evidence="1">Uncharacterized protein</fullName>
    </submittedName>
</protein>
<organism evidence="1">
    <name type="scientific">viral metagenome</name>
    <dbReference type="NCBI Taxonomy" id="1070528"/>
    <lineage>
        <taxon>unclassified sequences</taxon>
        <taxon>metagenomes</taxon>
        <taxon>organismal metagenomes</taxon>
    </lineage>
</organism>
<proteinExistence type="predicted"/>
<evidence type="ECO:0000313" key="1">
    <source>
        <dbReference type="EMBL" id="QJA90765.1"/>
    </source>
</evidence>
<dbReference type="AlphaFoldDB" id="A0A6M3LC78"/>
<dbReference type="EMBL" id="MT142935">
    <property type="protein sequence ID" value="QJA90765.1"/>
    <property type="molecule type" value="Genomic_DNA"/>
</dbReference>
<accession>A0A6M3LC78</accession>